<dbReference type="Gene3D" id="3.30.540.10">
    <property type="entry name" value="Fructose-1,6-Bisphosphatase, subunit A, domain 1"/>
    <property type="match status" value="1"/>
</dbReference>
<dbReference type="GO" id="GO:0042132">
    <property type="term" value="F:fructose 1,6-bisphosphate 1-phosphatase activity"/>
    <property type="evidence" value="ECO:0007669"/>
    <property type="project" value="UniProtKB-UniRule"/>
</dbReference>
<dbReference type="EMBL" id="AP028961">
    <property type="protein sequence ID" value="BET44536.1"/>
    <property type="molecule type" value="Genomic_DNA"/>
</dbReference>
<comment type="catalytic activity">
    <reaction evidence="1 9">
        <text>beta-D-fructose 1,6-bisphosphate + H2O = beta-D-fructose 6-phosphate + phosphate</text>
        <dbReference type="Rhea" id="RHEA:11064"/>
        <dbReference type="ChEBI" id="CHEBI:15377"/>
        <dbReference type="ChEBI" id="CHEBI:32966"/>
        <dbReference type="ChEBI" id="CHEBI:43474"/>
        <dbReference type="ChEBI" id="CHEBI:57634"/>
        <dbReference type="EC" id="3.1.3.11"/>
    </reaction>
</comment>
<dbReference type="InterPro" id="IPR000146">
    <property type="entry name" value="FBPase_class-1"/>
</dbReference>
<dbReference type="Pfam" id="PF00316">
    <property type="entry name" value="FBPase"/>
    <property type="match status" value="1"/>
</dbReference>
<dbReference type="GO" id="GO:0030388">
    <property type="term" value="P:fructose 1,6-bisphosphate metabolic process"/>
    <property type="evidence" value="ECO:0007669"/>
    <property type="project" value="TreeGrafter"/>
</dbReference>
<dbReference type="AlphaFoldDB" id="A0AAT9G487"/>
<feature type="binding site" evidence="9">
    <location>
        <position position="207"/>
    </location>
    <ligand>
        <name>substrate</name>
    </ligand>
</feature>
<feature type="binding site" evidence="9">
    <location>
        <position position="113"/>
    </location>
    <ligand>
        <name>Mg(2+)</name>
        <dbReference type="ChEBI" id="CHEBI:18420"/>
        <label>1</label>
    </ligand>
</feature>
<keyword evidence="4 9" id="KW-0963">Cytoplasm</keyword>
<evidence type="ECO:0000259" key="11">
    <source>
        <dbReference type="Pfam" id="PF00316"/>
    </source>
</evidence>
<evidence type="ECO:0000259" key="12">
    <source>
        <dbReference type="Pfam" id="PF18913"/>
    </source>
</evidence>
<feature type="domain" description="Fructose-1-6-bisphosphatase class I N-terminal" evidence="11">
    <location>
        <begin position="8"/>
        <end position="192"/>
    </location>
</feature>
<gene>
    <name evidence="9 13" type="primary">fbp</name>
    <name evidence="13" type="ORF">ACHINZ_2060</name>
</gene>
<evidence type="ECO:0000313" key="13">
    <source>
        <dbReference type="EMBL" id="BET44536.1"/>
    </source>
</evidence>
<comment type="caution">
    <text evidence="9">Lacks conserved residue(s) required for the propagation of feature annotation.</text>
</comment>
<dbReference type="GO" id="GO:0006000">
    <property type="term" value="P:fructose metabolic process"/>
    <property type="evidence" value="ECO:0007669"/>
    <property type="project" value="TreeGrafter"/>
</dbReference>
<feature type="binding site" evidence="9">
    <location>
        <position position="111"/>
    </location>
    <ligand>
        <name>Mg(2+)</name>
        <dbReference type="ChEBI" id="CHEBI:18420"/>
        <label>2</label>
    </ligand>
</feature>
<keyword evidence="5 9" id="KW-0479">Metal-binding</keyword>
<feature type="binding site" evidence="9">
    <location>
        <position position="114"/>
    </location>
    <ligand>
        <name>Mg(2+)</name>
        <dbReference type="ChEBI" id="CHEBI:18420"/>
        <label>2</label>
    </ligand>
</feature>
<evidence type="ECO:0000256" key="4">
    <source>
        <dbReference type="ARBA" id="ARBA00022490"/>
    </source>
</evidence>
<evidence type="ECO:0000256" key="1">
    <source>
        <dbReference type="ARBA" id="ARBA00001273"/>
    </source>
</evidence>
<dbReference type="NCBIfam" id="NF006778">
    <property type="entry name" value="PRK09293.1-1"/>
    <property type="match status" value="1"/>
</dbReference>
<accession>A0AAT9G487</accession>
<protein>
    <recommendedName>
        <fullName evidence="9">Fructose-1,6-bisphosphatase class 1</fullName>
        <shortName evidence="9">FBPase class 1</shortName>
        <ecNumber evidence="9">3.1.3.11</ecNumber>
    </recommendedName>
    <alternativeName>
        <fullName evidence="9">D-fructose-1,6-bisphosphate 1-phosphohydrolase class 1</fullName>
    </alternativeName>
</protein>
<evidence type="ECO:0000256" key="6">
    <source>
        <dbReference type="ARBA" id="ARBA00022801"/>
    </source>
</evidence>
<dbReference type="InterPro" id="IPR033391">
    <property type="entry name" value="FBPase_N"/>
</dbReference>
<evidence type="ECO:0000256" key="3">
    <source>
        <dbReference type="ARBA" id="ARBA00010941"/>
    </source>
</evidence>
<comment type="pathway">
    <text evidence="2">Carbohydrate biosynthesis; Calvin cycle.</text>
</comment>
<feature type="binding site" evidence="9">
    <location>
        <position position="111"/>
    </location>
    <ligand>
        <name>Mg(2+)</name>
        <dbReference type="ChEBI" id="CHEBI:18420"/>
        <label>1</label>
    </ligand>
</feature>
<dbReference type="GO" id="GO:0006002">
    <property type="term" value="P:fructose 6-phosphate metabolic process"/>
    <property type="evidence" value="ECO:0007669"/>
    <property type="project" value="TreeGrafter"/>
</dbReference>
<evidence type="ECO:0000256" key="2">
    <source>
        <dbReference type="ARBA" id="ARBA00005215"/>
    </source>
</evidence>
<keyword evidence="7 9" id="KW-0460">Magnesium</keyword>
<dbReference type="InterPro" id="IPR044015">
    <property type="entry name" value="FBPase_C_dom"/>
</dbReference>
<dbReference type="PANTHER" id="PTHR11556">
    <property type="entry name" value="FRUCTOSE-1,6-BISPHOSPHATASE-RELATED"/>
    <property type="match status" value="1"/>
</dbReference>
<dbReference type="InterPro" id="IPR028343">
    <property type="entry name" value="FBPtase"/>
</dbReference>
<proteinExistence type="inferred from homology"/>
<keyword evidence="8 9" id="KW-0119">Carbohydrate metabolism</keyword>
<dbReference type="PIRSF" id="PIRSF500210">
    <property type="entry name" value="FBPtase"/>
    <property type="match status" value="1"/>
</dbReference>
<feature type="binding site" evidence="9">
    <location>
        <position position="240"/>
    </location>
    <ligand>
        <name>substrate</name>
    </ligand>
</feature>
<reference evidence="13" key="2">
    <citation type="submission" date="2023-10" db="EMBL/GenBank/DDBJ databases">
        <authorList>
            <person name="Koga R."/>
            <person name="Fukatsu T."/>
        </authorList>
    </citation>
    <scope>NUCLEOTIDE SEQUENCE</scope>
    <source>
        <strain evidence="13">Kw-01</strain>
    </source>
</reference>
<comment type="similarity">
    <text evidence="3 9 10">Belongs to the FBPase class 1 family.</text>
</comment>
<dbReference type="GO" id="GO:0005986">
    <property type="term" value="P:sucrose biosynthetic process"/>
    <property type="evidence" value="ECO:0007669"/>
    <property type="project" value="TreeGrafter"/>
</dbReference>
<keyword evidence="6 9" id="KW-0378">Hydrolase</keyword>
<name>A0AAT9G487_9ENTR</name>
<dbReference type="GO" id="GO:0006094">
    <property type="term" value="P:gluconeogenesis"/>
    <property type="evidence" value="ECO:0007669"/>
    <property type="project" value="UniProtKB-UniRule"/>
</dbReference>
<evidence type="ECO:0000256" key="8">
    <source>
        <dbReference type="ARBA" id="ARBA00023277"/>
    </source>
</evidence>
<dbReference type="PROSITE" id="PS00124">
    <property type="entry name" value="FBPASE"/>
    <property type="match status" value="1"/>
</dbReference>
<dbReference type="PIRSF" id="PIRSF000904">
    <property type="entry name" value="FBPtase_SBPase"/>
    <property type="match status" value="1"/>
</dbReference>
<evidence type="ECO:0000256" key="9">
    <source>
        <dbReference type="HAMAP-Rule" id="MF_01855"/>
    </source>
</evidence>
<comment type="subcellular location">
    <subcellularLocation>
        <location evidence="9">Cytoplasm</location>
    </subcellularLocation>
</comment>
<comment type="subunit">
    <text evidence="9">Homotetramer.</text>
</comment>
<comment type="cofactor">
    <cofactor evidence="9">
        <name>Mg(2+)</name>
        <dbReference type="ChEBI" id="CHEBI:18420"/>
    </cofactor>
    <text evidence="9">Binds 2 magnesium ions per subunit.</text>
</comment>
<feature type="domain" description="Fructose-1-6-bisphosphatase class 1 C-terminal" evidence="12">
    <location>
        <begin position="199"/>
        <end position="327"/>
    </location>
</feature>
<feature type="binding site" evidence="9">
    <location>
        <position position="276"/>
    </location>
    <ligand>
        <name>Mg(2+)</name>
        <dbReference type="ChEBI" id="CHEBI:18420"/>
        <label>2</label>
    </ligand>
</feature>
<dbReference type="PRINTS" id="PR00115">
    <property type="entry name" value="F16BPHPHTASE"/>
</dbReference>
<dbReference type="Pfam" id="PF18913">
    <property type="entry name" value="FBPase_C"/>
    <property type="match status" value="1"/>
</dbReference>
<sequence>MKKNDNYIIQNNYDFHISDKKKDLLISTIQLAAKIIYRDIKNNNILQSLNINKYNIHNELQTSIDIHSNQIFKSVFKNYKEIAAFLSEEEKDYFIFNEEQAKNGNFIILLDPLDGSSNIDSNITVGSIFSVYKRVTKKGNFITNIDFLQPGNKQILAGYIIYSHSLILVYTFGDGVYSYTYEPTLGIFYLTHTKIMFPNSRYTYSINEGHWNKFPFGIKEYIKYCQKFDLPTKRPYTSRYTGTLVADFHRNLLCGGIYIYPNTTDFPQGKLRLLYECNPLSFIAEQAGGKASNGISRILNINPISLHQKTPLFIGNQSLVIEAEKFYNIY</sequence>
<reference evidence="13" key="1">
    <citation type="journal article" date="2023" name="Front. Microbiol.">
        <title>Genome analysis of Candidatus Aschnera chinzeii, the bacterial endosymbiont of the blood-sucking bat fly Penicillidia jenynsii (Insecta: Diptera: Nycteribiidae).</title>
        <authorList>
            <person name="Koga R."/>
            <person name="Moriyama M."/>
            <person name="Nozaki T."/>
            <person name="Fukatsu T."/>
        </authorList>
    </citation>
    <scope>NUCLEOTIDE SEQUENCE</scope>
    <source>
        <strain evidence="13">Kw-01</strain>
    </source>
</reference>
<feature type="binding site" evidence="9">
    <location>
        <begin position="114"/>
        <end position="117"/>
    </location>
    <ligand>
        <name>substrate</name>
    </ligand>
</feature>
<organism evidence="13">
    <name type="scientific">Candidatus Aschnera chinzeii</name>
    <dbReference type="NCBI Taxonomy" id="1485666"/>
    <lineage>
        <taxon>Bacteria</taxon>
        <taxon>Pseudomonadati</taxon>
        <taxon>Pseudomonadota</taxon>
        <taxon>Gammaproteobacteria</taxon>
        <taxon>Enterobacterales</taxon>
        <taxon>Enterobacteriaceae</taxon>
        <taxon>Candidatus Aschnera</taxon>
    </lineage>
</organism>
<evidence type="ECO:0000256" key="5">
    <source>
        <dbReference type="ARBA" id="ARBA00022723"/>
    </source>
</evidence>
<evidence type="ECO:0000256" key="10">
    <source>
        <dbReference type="RuleBase" id="RU000508"/>
    </source>
</evidence>
<dbReference type="SUPFAM" id="SSF56655">
    <property type="entry name" value="Carbohydrate phosphatase"/>
    <property type="match status" value="1"/>
</dbReference>
<dbReference type="GO" id="GO:0000287">
    <property type="term" value="F:magnesium ion binding"/>
    <property type="evidence" value="ECO:0007669"/>
    <property type="project" value="UniProtKB-UniRule"/>
</dbReference>
<dbReference type="PANTHER" id="PTHR11556:SF35">
    <property type="entry name" value="SEDOHEPTULOSE-1,7-BISPHOSPHATASE, CHLOROPLASTIC"/>
    <property type="match status" value="1"/>
</dbReference>
<dbReference type="GO" id="GO:0005829">
    <property type="term" value="C:cytosol"/>
    <property type="evidence" value="ECO:0007669"/>
    <property type="project" value="TreeGrafter"/>
</dbReference>
<dbReference type="HAMAP" id="MF_01855">
    <property type="entry name" value="FBPase_class1"/>
    <property type="match status" value="1"/>
</dbReference>
<dbReference type="InterPro" id="IPR020548">
    <property type="entry name" value="Fructose_bisphosphatase_AS"/>
</dbReference>
<dbReference type="Gene3D" id="3.40.190.80">
    <property type="match status" value="1"/>
</dbReference>
<dbReference type="EC" id="3.1.3.11" evidence="9"/>
<feature type="binding site" evidence="9">
    <location>
        <position position="270"/>
    </location>
    <ligand>
        <name>substrate</name>
    </ligand>
</feature>
<feature type="binding site" evidence="9">
    <location>
        <position position="88"/>
    </location>
    <ligand>
        <name>Mg(2+)</name>
        <dbReference type="ChEBI" id="CHEBI:18420"/>
        <label>1</label>
    </ligand>
</feature>
<evidence type="ECO:0000256" key="7">
    <source>
        <dbReference type="ARBA" id="ARBA00022842"/>
    </source>
</evidence>
<dbReference type="CDD" id="cd00354">
    <property type="entry name" value="FBPase"/>
    <property type="match status" value="1"/>
</dbReference>